<name>A0A1H2EJ28_9PSED</name>
<sequence>MNQAIVHSALYSGNIGHRRFAPRVHNFSYRIGMLYLDLDEQEAVLALSPLAGRGRFAAFGFRESDYLPQFTGKGMPLREAVLQRVAEALGRRINGPVRLLTQPRSWGLAFNPASFFYCFDDNEQLQAILCEVSNTPWGERYHYVMATSGSGHQQVAVVKGLHVSPFLPRDLEHHMNFSQPQQRLGIHMEDWQGPLRLFDASLSLQRQPLTRASLHRHLLAFPWMTAKTVVSIYWQALRLLLKRIPLFSHQPASGEYRVATAVTQEPAHEKR</sequence>
<evidence type="ECO:0000313" key="1">
    <source>
        <dbReference type="EMBL" id="SDT95091.1"/>
    </source>
</evidence>
<dbReference type="AlphaFoldDB" id="A0A1H2EJ28"/>
<dbReference type="InterPro" id="IPR010775">
    <property type="entry name" value="DUF1365"/>
</dbReference>
<accession>A0A1H2EJ28</accession>
<gene>
    <name evidence="1" type="ORF">SAMN05216296_0831</name>
</gene>
<organism evidence="1 2">
    <name type="scientific">Pseudomonas pohangensis</name>
    <dbReference type="NCBI Taxonomy" id="364197"/>
    <lineage>
        <taxon>Bacteria</taxon>
        <taxon>Pseudomonadati</taxon>
        <taxon>Pseudomonadota</taxon>
        <taxon>Gammaproteobacteria</taxon>
        <taxon>Pseudomonadales</taxon>
        <taxon>Pseudomonadaceae</taxon>
        <taxon>Pseudomonas</taxon>
    </lineage>
</organism>
<dbReference type="Proteomes" id="UP000243232">
    <property type="component" value="Chromosome I"/>
</dbReference>
<dbReference type="PANTHER" id="PTHR33973">
    <property type="entry name" value="OS07G0153300 PROTEIN"/>
    <property type="match status" value="1"/>
</dbReference>
<protein>
    <recommendedName>
        <fullName evidence="3">DUF1365 domain-containing protein</fullName>
    </recommendedName>
</protein>
<reference evidence="2" key="1">
    <citation type="submission" date="2016-10" db="EMBL/GenBank/DDBJ databases">
        <authorList>
            <person name="Varghese N."/>
            <person name="Submissions S."/>
        </authorList>
    </citation>
    <scope>NUCLEOTIDE SEQUENCE [LARGE SCALE GENOMIC DNA]</scope>
    <source>
        <strain evidence="2">DSM 17875</strain>
    </source>
</reference>
<dbReference type="PANTHER" id="PTHR33973:SF4">
    <property type="entry name" value="OS07G0153300 PROTEIN"/>
    <property type="match status" value="1"/>
</dbReference>
<evidence type="ECO:0000313" key="2">
    <source>
        <dbReference type="Proteomes" id="UP000243232"/>
    </source>
</evidence>
<dbReference type="EMBL" id="LT629785">
    <property type="protein sequence ID" value="SDT95091.1"/>
    <property type="molecule type" value="Genomic_DNA"/>
</dbReference>
<dbReference type="STRING" id="364197.SAMN05216296_0831"/>
<proteinExistence type="predicted"/>
<evidence type="ECO:0008006" key="3">
    <source>
        <dbReference type="Google" id="ProtNLM"/>
    </source>
</evidence>
<dbReference type="Pfam" id="PF07103">
    <property type="entry name" value="DUF1365"/>
    <property type="match status" value="1"/>
</dbReference>
<keyword evidence="2" id="KW-1185">Reference proteome</keyword>